<evidence type="ECO:0000256" key="2">
    <source>
        <dbReference type="ARBA" id="ARBA00023015"/>
    </source>
</evidence>
<evidence type="ECO:0000313" key="7">
    <source>
        <dbReference type="EMBL" id="TNN55445.1"/>
    </source>
</evidence>
<evidence type="ECO:0000313" key="8">
    <source>
        <dbReference type="Proteomes" id="UP000314294"/>
    </source>
</evidence>
<dbReference type="PANTHER" id="PTHR12081:SF18">
    <property type="entry name" value="TRANSCRIPTION FACTOR E2F2-RELATED"/>
    <property type="match status" value="1"/>
</dbReference>
<keyword evidence="5" id="KW-0175">Coiled coil</keyword>
<reference evidence="7 8" key="1">
    <citation type="submission" date="2019-03" db="EMBL/GenBank/DDBJ databases">
        <title>First draft genome of Liparis tanakae, snailfish: a comprehensive survey of snailfish specific genes.</title>
        <authorList>
            <person name="Kim W."/>
            <person name="Song I."/>
            <person name="Jeong J.-H."/>
            <person name="Kim D."/>
            <person name="Kim S."/>
            <person name="Ryu S."/>
            <person name="Song J.Y."/>
            <person name="Lee S.K."/>
        </authorList>
    </citation>
    <scope>NUCLEOTIDE SEQUENCE [LARGE SCALE GENOMIC DNA]</scope>
    <source>
        <tissue evidence="7">Muscle</tissue>
    </source>
</reference>
<evidence type="ECO:0000256" key="5">
    <source>
        <dbReference type="SAM" id="Coils"/>
    </source>
</evidence>
<dbReference type="Proteomes" id="UP000314294">
    <property type="component" value="Unassembled WGS sequence"/>
</dbReference>
<organism evidence="7 8">
    <name type="scientific">Liparis tanakae</name>
    <name type="common">Tanaka's snailfish</name>
    <dbReference type="NCBI Taxonomy" id="230148"/>
    <lineage>
        <taxon>Eukaryota</taxon>
        <taxon>Metazoa</taxon>
        <taxon>Chordata</taxon>
        <taxon>Craniata</taxon>
        <taxon>Vertebrata</taxon>
        <taxon>Euteleostomi</taxon>
        <taxon>Actinopterygii</taxon>
        <taxon>Neopterygii</taxon>
        <taxon>Teleostei</taxon>
        <taxon>Neoteleostei</taxon>
        <taxon>Acanthomorphata</taxon>
        <taxon>Eupercaria</taxon>
        <taxon>Perciformes</taxon>
        <taxon>Cottioidei</taxon>
        <taxon>Cottales</taxon>
        <taxon>Liparidae</taxon>
        <taxon>Liparis</taxon>
    </lineage>
</organism>
<dbReference type="SMART" id="SM01372">
    <property type="entry name" value="E2F_TDP"/>
    <property type="match status" value="1"/>
</dbReference>
<dbReference type="InterPro" id="IPR015633">
    <property type="entry name" value="E2F"/>
</dbReference>
<evidence type="ECO:0000256" key="1">
    <source>
        <dbReference type="ARBA" id="ARBA00010940"/>
    </source>
</evidence>
<keyword evidence="2" id="KW-0805">Transcription regulation</keyword>
<comment type="caution">
    <text evidence="7">The sequence shown here is derived from an EMBL/GenBank/DDBJ whole genome shotgun (WGS) entry which is preliminary data.</text>
</comment>
<protein>
    <submittedName>
        <fullName evidence="7">Transcription factor E2F5</fullName>
    </submittedName>
</protein>
<evidence type="ECO:0000256" key="3">
    <source>
        <dbReference type="ARBA" id="ARBA00023125"/>
    </source>
</evidence>
<name>A0A4Z2GQS4_9TELE</name>
<feature type="domain" description="E2F/DP family winged-helix DNA-binding" evidence="6">
    <location>
        <begin position="15"/>
        <end position="76"/>
    </location>
</feature>
<dbReference type="OrthoDB" id="1743261at2759"/>
<comment type="similarity">
    <text evidence="1">Belongs to the E2F/DP family.</text>
</comment>
<dbReference type="PANTHER" id="PTHR12081">
    <property type="entry name" value="TRANSCRIPTION FACTOR E2F"/>
    <property type="match status" value="1"/>
</dbReference>
<dbReference type="SUPFAM" id="SSF144074">
    <property type="entry name" value="E2F-DP heterodimerization region"/>
    <property type="match status" value="1"/>
</dbReference>
<dbReference type="InterPro" id="IPR003316">
    <property type="entry name" value="E2F_WHTH_DNA-bd_dom"/>
</dbReference>
<feature type="coiled-coil region" evidence="5">
    <location>
        <begin position="83"/>
        <end position="117"/>
    </location>
</feature>
<keyword evidence="4" id="KW-0804">Transcription</keyword>
<evidence type="ECO:0000256" key="4">
    <source>
        <dbReference type="ARBA" id="ARBA00023163"/>
    </source>
</evidence>
<dbReference type="GO" id="GO:0000981">
    <property type="term" value="F:DNA-binding transcription factor activity, RNA polymerase II-specific"/>
    <property type="evidence" value="ECO:0007669"/>
    <property type="project" value="TreeGrafter"/>
</dbReference>
<keyword evidence="8" id="KW-1185">Reference proteome</keyword>
<proteinExistence type="inferred from homology"/>
<gene>
    <name evidence="7" type="primary">E2F5_0</name>
    <name evidence="7" type="ORF">EYF80_034327</name>
</gene>
<dbReference type="InterPro" id="IPR037241">
    <property type="entry name" value="E2F-DP_heterodim"/>
</dbReference>
<dbReference type="GO" id="GO:0090575">
    <property type="term" value="C:RNA polymerase II transcription regulator complex"/>
    <property type="evidence" value="ECO:0007669"/>
    <property type="project" value="TreeGrafter"/>
</dbReference>
<dbReference type="Gene3D" id="6.10.250.540">
    <property type="match status" value="1"/>
</dbReference>
<evidence type="ECO:0000259" key="6">
    <source>
        <dbReference type="SMART" id="SM01372"/>
    </source>
</evidence>
<sequence>MEFEATETVRSTPSRHEKSLGLLTMKFVSLLQDAKDGVLDLKVVSETEESGGTVGRGIHGCSLTKKGRRSRTLVRGENSGSQSKEVLEQVNVLKAQISDLEAQEKELDNQKTWLEENIKHCNLDPITSTYPFVTSGI</sequence>
<dbReference type="GO" id="GO:0000978">
    <property type="term" value="F:RNA polymerase II cis-regulatory region sequence-specific DNA binding"/>
    <property type="evidence" value="ECO:0007669"/>
    <property type="project" value="InterPro"/>
</dbReference>
<dbReference type="AlphaFoldDB" id="A0A4Z2GQS4"/>
<dbReference type="EMBL" id="SRLO01000455">
    <property type="protein sequence ID" value="TNN55445.1"/>
    <property type="molecule type" value="Genomic_DNA"/>
</dbReference>
<keyword evidence="3" id="KW-0238">DNA-binding</keyword>
<accession>A0A4Z2GQS4</accession>